<protein>
    <submittedName>
        <fullName evidence="1">Uncharacterized protein</fullName>
    </submittedName>
</protein>
<dbReference type="Proteomes" id="UP001310594">
    <property type="component" value="Unassembled WGS sequence"/>
</dbReference>
<reference evidence="1" key="1">
    <citation type="submission" date="2023-08" db="EMBL/GenBank/DDBJ databases">
        <title>Black Yeasts Isolated from many extreme environments.</title>
        <authorList>
            <person name="Coleine C."/>
            <person name="Stajich J.E."/>
            <person name="Selbmann L."/>
        </authorList>
    </citation>
    <scope>NUCLEOTIDE SEQUENCE</scope>
    <source>
        <strain evidence="1">CCFEE 5810</strain>
    </source>
</reference>
<comment type="caution">
    <text evidence="1">The sequence shown here is derived from an EMBL/GenBank/DDBJ whole genome shotgun (WGS) entry which is preliminary data.</text>
</comment>
<name>A0AAN7ZY84_9PEZI</name>
<dbReference type="EMBL" id="JAVRQU010000024">
    <property type="protein sequence ID" value="KAK5690562.1"/>
    <property type="molecule type" value="Genomic_DNA"/>
</dbReference>
<organism evidence="1 2">
    <name type="scientific">Elasticomyces elasticus</name>
    <dbReference type="NCBI Taxonomy" id="574655"/>
    <lineage>
        <taxon>Eukaryota</taxon>
        <taxon>Fungi</taxon>
        <taxon>Dikarya</taxon>
        <taxon>Ascomycota</taxon>
        <taxon>Pezizomycotina</taxon>
        <taxon>Dothideomycetes</taxon>
        <taxon>Dothideomycetidae</taxon>
        <taxon>Mycosphaerellales</taxon>
        <taxon>Teratosphaeriaceae</taxon>
        <taxon>Elasticomyces</taxon>
    </lineage>
</organism>
<dbReference type="AlphaFoldDB" id="A0AAN7ZY84"/>
<gene>
    <name evidence="1" type="ORF">LTR97_012115</name>
</gene>
<accession>A0AAN7ZY84</accession>
<evidence type="ECO:0000313" key="1">
    <source>
        <dbReference type="EMBL" id="KAK5690562.1"/>
    </source>
</evidence>
<evidence type="ECO:0000313" key="2">
    <source>
        <dbReference type="Proteomes" id="UP001310594"/>
    </source>
</evidence>
<sequence length="122" mass="14039">MILRLRARRPDTHAVYYIFYYLLDHPSLFQQARERDQPFTSAFKLSQLIPAPPWFSDMPALPLLAGLYSPEHSLISRSPPLYSSFRFPGEEELELGGYKGTKKLIEIKPLCRSGIVFTFVCS</sequence>
<proteinExistence type="predicted"/>